<dbReference type="UniPathway" id="UPA00138"/>
<dbReference type="FunFam" id="3.20.20.70:FF:000016">
    <property type="entry name" value="Triosephosphate isomerase"/>
    <property type="match status" value="1"/>
</dbReference>
<keyword evidence="7 8" id="KW-0413">Isomerase</keyword>
<dbReference type="OrthoDB" id="9809429at2"/>
<evidence type="ECO:0000256" key="1">
    <source>
        <dbReference type="ARBA" id="ARBA00004680"/>
    </source>
</evidence>
<dbReference type="GO" id="GO:0046166">
    <property type="term" value="P:glyceraldehyde-3-phosphate biosynthetic process"/>
    <property type="evidence" value="ECO:0007669"/>
    <property type="project" value="TreeGrafter"/>
</dbReference>
<dbReference type="CDD" id="cd00311">
    <property type="entry name" value="TIM"/>
    <property type="match status" value="1"/>
</dbReference>
<dbReference type="GO" id="GO:0006094">
    <property type="term" value="P:gluconeogenesis"/>
    <property type="evidence" value="ECO:0007669"/>
    <property type="project" value="UniProtKB-UniRule"/>
</dbReference>
<gene>
    <name evidence="8" type="primary">tpiA</name>
    <name evidence="10" type="ORF">A8C75_22280</name>
</gene>
<sequence>MRKSIVAGNWKMNGNLAANAELVTGLLSTRSGSDNVDVLVCPPAVYIPQVAALLQDSNISLGAQNASAFEKGAYTGDLSLSMLAEFGVQYVILGHSERRALFGEDDAQVADKFRAVVAAGVTPIVCIGETLQERQAGQTLDVVSRQLRAVLDVADKATLANAVVAYEPVWAIGTGLTATPEQAQEVHQALRALIAEYDAAAALKVRILYGGSVTADSAAQLFGKPDIDGGLVGGASLKAKDFLAICSAAADASANG</sequence>
<evidence type="ECO:0000256" key="6">
    <source>
        <dbReference type="ARBA" id="ARBA00023152"/>
    </source>
</evidence>
<evidence type="ECO:0000313" key="10">
    <source>
        <dbReference type="EMBL" id="ANG64935.1"/>
    </source>
</evidence>
<accession>A0A1A9F425</accession>
<dbReference type="EMBL" id="CP015839">
    <property type="protein sequence ID" value="ANG64935.1"/>
    <property type="molecule type" value="Genomic_DNA"/>
</dbReference>
<feature type="binding site" evidence="8">
    <location>
        <begin position="9"/>
        <end position="11"/>
    </location>
    <ligand>
        <name>substrate</name>
    </ligand>
</feature>
<dbReference type="UniPathway" id="UPA00109">
    <property type="reaction ID" value="UER00189"/>
</dbReference>
<comment type="subcellular location">
    <subcellularLocation>
        <location evidence="8 9">Cytoplasm</location>
    </subcellularLocation>
</comment>
<dbReference type="InterPro" id="IPR020861">
    <property type="entry name" value="Triosephosphate_isomerase_AS"/>
</dbReference>
<dbReference type="Gene3D" id="3.20.20.70">
    <property type="entry name" value="Aldolase class I"/>
    <property type="match status" value="1"/>
</dbReference>
<dbReference type="SUPFAM" id="SSF51351">
    <property type="entry name" value="Triosephosphate isomerase (TIM)"/>
    <property type="match status" value="1"/>
</dbReference>
<comment type="pathway">
    <text evidence="8 9">Carbohydrate biosynthesis; gluconeogenesis.</text>
</comment>
<dbReference type="PANTHER" id="PTHR21139">
    <property type="entry name" value="TRIOSEPHOSPHATE ISOMERASE"/>
    <property type="match status" value="1"/>
</dbReference>
<dbReference type="RefSeq" id="WP_067386672.1">
    <property type="nucleotide sequence ID" value="NZ_CP015839.1"/>
</dbReference>
<dbReference type="PROSITE" id="PS51440">
    <property type="entry name" value="TIM_2"/>
    <property type="match status" value="1"/>
</dbReference>
<feature type="binding site" evidence="8">
    <location>
        <position position="173"/>
    </location>
    <ligand>
        <name>substrate</name>
    </ligand>
</feature>
<dbReference type="GO" id="GO:0004807">
    <property type="term" value="F:triose-phosphate isomerase activity"/>
    <property type="evidence" value="ECO:0007669"/>
    <property type="project" value="UniProtKB-UniRule"/>
</dbReference>
<evidence type="ECO:0000256" key="7">
    <source>
        <dbReference type="ARBA" id="ARBA00023235"/>
    </source>
</evidence>
<dbReference type="NCBIfam" id="TIGR00419">
    <property type="entry name" value="tim"/>
    <property type="match status" value="1"/>
</dbReference>
<keyword evidence="5 8" id="KW-0963">Cytoplasm</keyword>
<evidence type="ECO:0000313" key="11">
    <source>
        <dbReference type="Proteomes" id="UP000078070"/>
    </source>
</evidence>
<evidence type="ECO:0000256" key="8">
    <source>
        <dbReference type="HAMAP-Rule" id="MF_00147"/>
    </source>
</evidence>
<dbReference type="STRING" id="1821621.A8C75_22280"/>
<dbReference type="InterPro" id="IPR013785">
    <property type="entry name" value="Aldolase_TIM"/>
</dbReference>
<name>A0A1A9F425_9GAMM</name>
<proteinExistence type="inferred from homology"/>
<organism evidence="10 11">
    <name type="scientific">Marinobacterium aestuarii</name>
    <dbReference type="NCBI Taxonomy" id="1821621"/>
    <lineage>
        <taxon>Bacteria</taxon>
        <taxon>Pseudomonadati</taxon>
        <taxon>Pseudomonadota</taxon>
        <taxon>Gammaproteobacteria</taxon>
        <taxon>Oceanospirillales</taxon>
        <taxon>Oceanospirillaceae</taxon>
        <taxon>Marinobacterium</taxon>
    </lineage>
</organism>
<comment type="subunit">
    <text evidence="8 9">Homodimer.</text>
</comment>
<dbReference type="InterPro" id="IPR035990">
    <property type="entry name" value="TIM_sf"/>
</dbReference>
<keyword evidence="4 8" id="KW-0312">Gluconeogenesis</keyword>
<keyword evidence="6 8" id="KW-0324">Glycolysis</keyword>
<comment type="pathway">
    <text evidence="1 8 9">Carbohydrate degradation; glycolysis; D-glyceraldehyde 3-phosphate from glycerone phosphate: step 1/1.</text>
</comment>
<evidence type="ECO:0000256" key="3">
    <source>
        <dbReference type="ARBA" id="ARBA00007422"/>
    </source>
</evidence>
<dbReference type="PANTHER" id="PTHR21139:SF42">
    <property type="entry name" value="TRIOSEPHOSPHATE ISOMERASE"/>
    <property type="match status" value="1"/>
</dbReference>
<evidence type="ECO:0000256" key="5">
    <source>
        <dbReference type="ARBA" id="ARBA00022490"/>
    </source>
</evidence>
<dbReference type="KEGG" id="mars:A8C75_22280"/>
<comment type="function">
    <text evidence="8">Involved in the gluconeogenesis. Catalyzes stereospecifically the conversion of dihydroxyacetone phosphate (DHAP) to D-glyceraldehyde-3-phosphate (G3P).</text>
</comment>
<feature type="binding site" evidence="8">
    <location>
        <position position="212"/>
    </location>
    <ligand>
        <name>substrate</name>
    </ligand>
</feature>
<reference evidence="10 11" key="2">
    <citation type="journal article" date="2018" name="Int. J. Syst. Evol. Microbiol.">
        <title>Marinobacterium aestuarii sp. nov., a benzene-degrading marine bacterium isolated from estuary sediment.</title>
        <authorList>
            <person name="Bae S.S."/>
            <person name="Jung J."/>
            <person name="Chung D."/>
            <person name="Baek K."/>
        </authorList>
    </citation>
    <scope>NUCLEOTIDE SEQUENCE [LARGE SCALE GENOMIC DNA]</scope>
    <source>
        <strain evidence="10 11">ST58-10</strain>
    </source>
</reference>
<feature type="active site" description="Electrophile" evidence="8">
    <location>
        <position position="95"/>
    </location>
</feature>
<dbReference type="HAMAP" id="MF_00147_B">
    <property type="entry name" value="TIM_B"/>
    <property type="match status" value="1"/>
</dbReference>
<protein>
    <recommendedName>
        <fullName evidence="8 9">Triosephosphate isomerase</fullName>
        <shortName evidence="8">TIM</shortName>
        <shortName evidence="8">TPI</shortName>
        <ecNumber evidence="8 9">5.3.1.1</ecNumber>
    </recommendedName>
    <alternativeName>
        <fullName evidence="8">Triose-phosphate isomerase</fullName>
    </alternativeName>
</protein>
<dbReference type="GO" id="GO:0006096">
    <property type="term" value="P:glycolytic process"/>
    <property type="evidence" value="ECO:0007669"/>
    <property type="project" value="UniProtKB-UniRule"/>
</dbReference>
<dbReference type="AlphaFoldDB" id="A0A1A9F425"/>
<evidence type="ECO:0000256" key="9">
    <source>
        <dbReference type="RuleBase" id="RU363013"/>
    </source>
</evidence>
<dbReference type="InterPro" id="IPR022896">
    <property type="entry name" value="TrioseP_Isoase_bac/euk"/>
</dbReference>
<comment type="catalytic activity">
    <reaction evidence="8 9">
        <text>D-glyceraldehyde 3-phosphate = dihydroxyacetone phosphate</text>
        <dbReference type="Rhea" id="RHEA:18585"/>
        <dbReference type="ChEBI" id="CHEBI:57642"/>
        <dbReference type="ChEBI" id="CHEBI:59776"/>
        <dbReference type="EC" id="5.3.1.1"/>
    </reaction>
</comment>
<comment type="pathway">
    <text evidence="2">Carbohydrate metabolism; erythritol degradation.</text>
</comment>
<evidence type="ECO:0000256" key="2">
    <source>
        <dbReference type="ARBA" id="ARBA00004939"/>
    </source>
</evidence>
<dbReference type="GO" id="GO:0019563">
    <property type="term" value="P:glycerol catabolic process"/>
    <property type="evidence" value="ECO:0007669"/>
    <property type="project" value="TreeGrafter"/>
</dbReference>
<dbReference type="Pfam" id="PF00121">
    <property type="entry name" value="TIM"/>
    <property type="match status" value="1"/>
</dbReference>
<feature type="binding site" evidence="8">
    <location>
        <begin position="233"/>
        <end position="234"/>
    </location>
    <ligand>
        <name>substrate</name>
    </ligand>
</feature>
<feature type="active site" description="Proton acceptor" evidence="8">
    <location>
        <position position="167"/>
    </location>
</feature>
<evidence type="ECO:0000256" key="4">
    <source>
        <dbReference type="ARBA" id="ARBA00022432"/>
    </source>
</evidence>
<dbReference type="EC" id="5.3.1.1" evidence="8 9"/>
<keyword evidence="11" id="KW-1185">Reference proteome</keyword>
<dbReference type="InterPro" id="IPR000652">
    <property type="entry name" value="Triosephosphate_isomerase"/>
</dbReference>
<dbReference type="PROSITE" id="PS00171">
    <property type="entry name" value="TIM_1"/>
    <property type="match status" value="1"/>
</dbReference>
<dbReference type="GO" id="GO:0005829">
    <property type="term" value="C:cytosol"/>
    <property type="evidence" value="ECO:0007669"/>
    <property type="project" value="TreeGrafter"/>
</dbReference>
<reference evidence="11" key="1">
    <citation type="submission" date="2016-05" db="EMBL/GenBank/DDBJ databases">
        <authorList>
            <person name="Baek K."/>
            <person name="Yang S.-J."/>
        </authorList>
    </citation>
    <scope>NUCLEOTIDE SEQUENCE [LARGE SCALE GENOMIC DNA]</scope>
    <source>
        <strain evidence="11">ST58-10</strain>
    </source>
</reference>
<comment type="similarity">
    <text evidence="3 8 9">Belongs to the triosephosphate isomerase family.</text>
</comment>
<dbReference type="Proteomes" id="UP000078070">
    <property type="component" value="Chromosome"/>
</dbReference>